<evidence type="ECO:0000313" key="8">
    <source>
        <dbReference type="Proteomes" id="UP001396334"/>
    </source>
</evidence>
<dbReference type="Gene3D" id="2.160.20.10">
    <property type="entry name" value="Single-stranded right-handed beta-helix, Pectin lyase-like"/>
    <property type="match status" value="1"/>
</dbReference>
<dbReference type="InterPro" id="IPR000070">
    <property type="entry name" value="Pectinesterase_cat"/>
</dbReference>
<dbReference type="InterPro" id="IPR033131">
    <property type="entry name" value="Pectinesterase_Asp_AS"/>
</dbReference>
<evidence type="ECO:0000313" key="7">
    <source>
        <dbReference type="EMBL" id="KAK9009353.1"/>
    </source>
</evidence>
<comment type="caution">
    <text evidence="7">The sequence shown here is derived from an EMBL/GenBank/DDBJ whole genome shotgun (WGS) entry which is preliminary data.</text>
</comment>
<dbReference type="PANTHER" id="PTHR31707">
    <property type="entry name" value="PECTINESTERASE"/>
    <property type="match status" value="1"/>
</dbReference>
<evidence type="ECO:0000256" key="3">
    <source>
        <dbReference type="ARBA" id="ARBA00023085"/>
    </source>
</evidence>
<feature type="active site" evidence="4">
    <location>
        <position position="186"/>
    </location>
</feature>
<organism evidence="7 8">
    <name type="scientific">Hibiscus sabdariffa</name>
    <name type="common">roselle</name>
    <dbReference type="NCBI Taxonomy" id="183260"/>
    <lineage>
        <taxon>Eukaryota</taxon>
        <taxon>Viridiplantae</taxon>
        <taxon>Streptophyta</taxon>
        <taxon>Embryophyta</taxon>
        <taxon>Tracheophyta</taxon>
        <taxon>Spermatophyta</taxon>
        <taxon>Magnoliopsida</taxon>
        <taxon>eudicotyledons</taxon>
        <taxon>Gunneridae</taxon>
        <taxon>Pentapetalae</taxon>
        <taxon>rosids</taxon>
        <taxon>malvids</taxon>
        <taxon>Malvales</taxon>
        <taxon>Malvaceae</taxon>
        <taxon>Malvoideae</taxon>
        <taxon>Hibiscus</taxon>
    </lineage>
</organism>
<evidence type="ECO:0000256" key="1">
    <source>
        <dbReference type="ARBA" id="ARBA00005184"/>
    </source>
</evidence>
<dbReference type="SUPFAM" id="SSF51126">
    <property type="entry name" value="Pectin lyase-like"/>
    <property type="match status" value="1"/>
</dbReference>
<dbReference type="EMBL" id="JBBPBN010000024">
    <property type="protein sequence ID" value="KAK9009353.1"/>
    <property type="molecule type" value="Genomic_DNA"/>
</dbReference>
<dbReference type="EC" id="3.1.1.11" evidence="5"/>
<keyword evidence="5" id="KW-0134">Cell wall</keyword>
<evidence type="ECO:0000256" key="5">
    <source>
        <dbReference type="RuleBase" id="RU000589"/>
    </source>
</evidence>
<dbReference type="Pfam" id="PF01095">
    <property type="entry name" value="Pectinesterase"/>
    <property type="match status" value="1"/>
</dbReference>
<evidence type="ECO:0000256" key="2">
    <source>
        <dbReference type="ARBA" id="ARBA00022801"/>
    </source>
</evidence>
<dbReference type="InterPro" id="IPR011050">
    <property type="entry name" value="Pectin_lyase_fold/virulence"/>
</dbReference>
<keyword evidence="5" id="KW-0961">Cell wall biogenesis/degradation</keyword>
<protein>
    <recommendedName>
        <fullName evidence="5">Pectinesterase</fullName>
        <ecNumber evidence="5">3.1.1.11</ecNumber>
    </recommendedName>
</protein>
<keyword evidence="3 5" id="KW-0063">Aspartyl esterase</keyword>
<accession>A0ABR2R9B9</accession>
<proteinExistence type="predicted"/>
<reference evidence="7 8" key="1">
    <citation type="journal article" date="2024" name="G3 (Bethesda)">
        <title>Genome assembly of Hibiscus sabdariffa L. provides insights into metabolisms of medicinal natural products.</title>
        <authorList>
            <person name="Kim T."/>
        </authorList>
    </citation>
    <scope>NUCLEOTIDE SEQUENCE [LARGE SCALE GENOMIC DNA]</scope>
    <source>
        <strain evidence="7">TK-2024</strain>
        <tissue evidence="7">Old leaves</tissue>
    </source>
</reference>
<keyword evidence="2 5" id="KW-0378">Hydrolase</keyword>
<evidence type="ECO:0000259" key="6">
    <source>
        <dbReference type="Pfam" id="PF01095"/>
    </source>
</evidence>
<comment type="function">
    <text evidence="5">Acts in the modification of cell walls via demethylesterification of cell wall pectin.</text>
</comment>
<dbReference type="PROSITE" id="PS00800">
    <property type="entry name" value="PECTINESTERASE_1"/>
    <property type="match status" value="1"/>
</dbReference>
<keyword evidence="5" id="KW-0964">Secreted</keyword>
<keyword evidence="8" id="KW-1185">Reference proteome</keyword>
<dbReference type="InterPro" id="IPR018040">
    <property type="entry name" value="Pectinesterase_Tyr_AS"/>
</dbReference>
<dbReference type="Proteomes" id="UP001396334">
    <property type="component" value="Unassembled WGS sequence"/>
</dbReference>
<dbReference type="InterPro" id="IPR012334">
    <property type="entry name" value="Pectin_lyas_fold"/>
</dbReference>
<comment type="catalytic activity">
    <reaction evidence="5">
        <text>[(1-&gt;4)-alpha-D-galacturonosyl methyl ester](n) + n H2O = [(1-&gt;4)-alpha-D-galacturonosyl](n) + n methanol + n H(+)</text>
        <dbReference type="Rhea" id="RHEA:22380"/>
        <dbReference type="Rhea" id="RHEA-COMP:14570"/>
        <dbReference type="Rhea" id="RHEA-COMP:14573"/>
        <dbReference type="ChEBI" id="CHEBI:15377"/>
        <dbReference type="ChEBI" id="CHEBI:15378"/>
        <dbReference type="ChEBI" id="CHEBI:17790"/>
        <dbReference type="ChEBI" id="CHEBI:140522"/>
        <dbReference type="ChEBI" id="CHEBI:140523"/>
        <dbReference type="EC" id="3.1.1.11"/>
    </reaction>
</comment>
<comment type="pathway">
    <text evidence="1 5">Glycan metabolism; pectin degradation; 2-dehydro-3-deoxy-D-gluconate from pectin: step 1/5.</text>
</comment>
<evidence type="ECO:0000256" key="4">
    <source>
        <dbReference type="PROSITE-ProRule" id="PRU10040"/>
    </source>
</evidence>
<feature type="domain" description="Pectinesterase catalytic" evidence="6">
    <location>
        <begin position="34"/>
        <end position="332"/>
    </location>
</feature>
<comment type="subcellular location">
    <subcellularLocation>
        <location evidence="5">Secreted</location>
        <location evidence="5">Cell wall</location>
    </subcellularLocation>
</comment>
<gene>
    <name evidence="7" type="ORF">V6N11_035893</name>
</gene>
<sequence>MVVSFKYKWDNRNADLSFKTKLAKAQIAMAAEANVVVAKDGSGKYDSIAKAVAEVPEKNTERFVIYIKAGVYNERVDIPKGANNVTLIGDGPTNTVITNNVSVELTQPKPTTFDTATVAVNANNFICKEIGIENTAGPEGHQAVALRVSGDNATFHNCHFLGYQDTLYSHKGRQFYRDCLITGTIDFIFGDARAVYQNCTLKVRKPMENQSNIFIAQGRKSEESTGGFVFHNCTFSAEEDYLPVKDTNKTYLNRPWKDFATVVILQCQIDDVIQPEAYIPMNGEQGLATSYYVEFGNRGPGANTEGRAKWPGIKQVDENEAKKFTPGVFLESETWISSTGIPCTPDMIPGI</sequence>
<name>A0ABR2R9B9_9ROSI</name>
<dbReference type="PROSITE" id="PS00503">
    <property type="entry name" value="PECTINESTERASE_2"/>
    <property type="match status" value="1"/>
</dbReference>